<name>A0ABC8X5H5_9POAL</name>
<dbReference type="InterPro" id="IPR042266">
    <property type="entry name" value="PPPDE_sf"/>
</dbReference>
<keyword evidence="7" id="KW-1185">Reference proteome</keyword>
<protein>
    <recommendedName>
        <fullName evidence="5">PPPDE domain-containing protein</fullName>
    </recommendedName>
</protein>
<dbReference type="Pfam" id="PF05903">
    <property type="entry name" value="Peptidase_C97"/>
    <property type="match status" value="1"/>
</dbReference>
<dbReference type="GO" id="GO:0008233">
    <property type="term" value="F:peptidase activity"/>
    <property type="evidence" value="ECO:0007669"/>
    <property type="project" value="UniProtKB-KW"/>
</dbReference>
<organism evidence="6 7">
    <name type="scientific">Urochloa decumbens</name>
    <dbReference type="NCBI Taxonomy" id="240449"/>
    <lineage>
        <taxon>Eukaryota</taxon>
        <taxon>Viridiplantae</taxon>
        <taxon>Streptophyta</taxon>
        <taxon>Embryophyta</taxon>
        <taxon>Tracheophyta</taxon>
        <taxon>Spermatophyta</taxon>
        <taxon>Magnoliopsida</taxon>
        <taxon>Liliopsida</taxon>
        <taxon>Poales</taxon>
        <taxon>Poaceae</taxon>
        <taxon>PACMAD clade</taxon>
        <taxon>Panicoideae</taxon>
        <taxon>Panicodae</taxon>
        <taxon>Paniceae</taxon>
        <taxon>Melinidinae</taxon>
        <taxon>Urochloa</taxon>
    </lineage>
</organism>
<dbReference type="InterPro" id="IPR008580">
    <property type="entry name" value="PPPDE_dom"/>
</dbReference>
<dbReference type="Gene3D" id="3.90.1720.30">
    <property type="entry name" value="PPPDE domains"/>
    <property type="match status" value="1"/>
</dbReference>
<keyword evidence="2" id="KW-0645">Protease</keyword>
<reference evidence="6" key="1">
    <citation type="submission" date="2024-10" db="EMBL/GenBank/DDBJ databases">
        <authorList>
            <person name="Ryan C."/>
        </authorList>
    </citation>
    <scope>NUCLEOTIDE SEQUENCE [LARGE SCALE GENOMIC DNA]</scope>
</reference>
<dbReference type="GO" id="GO:0006508">
    <property type="term" value="P:proteolysis"/>
    <property type="evidence" value="ECO:0007669"/>
    <property type="project" value="UniProtKB-KW"/>
</dbReference>
<evidence type="ECO:0000256" key="4">
    <source>
        <dbReference type="SAM" id="MobiDB-lite"/>
    </source>
</evidence>
<dbReference type="SMART" id="SM01179">
    <property type="entry name" value="DUF862"/>
    <property type="match status" value="1"/>
</dbReference>
<dbReference type="PROSITE" id="PS51858">
    <property type="entry name" value="PPPDE"/>
    <property type="match status" value="1"/>
</dbReference>
<dbReference type="PANTHER" id="PTHR12378:SF38">
    <property type="entry name" value="OS03G0100900 PROTEIN"/>
    <property type="match status" value="1"/>
</dbReference>
<evidence type="ECO:0000256" key="3">
    <source>
        <dbReference type="ARBA" id="ARBA00022801"/>
    </source>
</evidence>
<dbReference type="AlphaFoldDB" id="A0ABC8X5H5"/>
<comment type="similarity">
    <text evidence="1">Belongs to the DeSI family.</text>
</comment>
<feature type="domain" description="PPPDE" evidence="5">
    <location>
        <begin position="36"/>
        <end position="190"/>
    </location>
</feature>
<gene>
    <name evidence="6" type="ORF">URODEC1_LOCUS20319</name>
</gene>
<evidence type="ECO:0000259" key="5">
    <source>
        <dbReference type="PROSITE" id="PS51858"/>
    </source>
</evidence>
<evidence type="ECO:0000256" key="1">
    <source>
        <dbReference type="ARBA" id="ARBA00008140"/>
    </source>
</evidence>
<evidence type="ECO:0000256" key="2">
    <source>
        <dbReference type="ARBA" id="ARBA00022670"/>
    </source>
</evidence>
<sequence>MRVLPASWSSFAKPTTTEEPEPPPPPCAAAAAAPAAPVYLNIYDISPLNHYLYWFGLGIFHSGIEVHEIHIIQLTIGWLCLAVHGMEYGFGAHEYPTSGVFQVEPKSCPGFIFRRSVCVGTTDLSRSQVRTCIEDLAEDYHGDAYHLIVKNCNHFTADVCHRLTGKPVPGWVNRLARLGSFFNCVLPEGIKVSAVRDVNSHPDFSDDGLGSNTSIVEASDEDDLDQLLRTPNSDVVSSRDKALTPGSNSF</sequence>
<accession>A0ABC8X5H5</accession>
<dbReference type="EMBL" id="OZ075124">
    <property type="protein sequence ID" value="CAL4920276.1"/>
    <property type="molecule type" value="Genomic_DNA"/>
</dbReference>
<keyword evidence="3" id="KW-0378">Hydrolase</keyword>
<dbReference type="PANTHER" id="PTHR12378">
    <property type="entry name" value="DESUMOYLATING ISOPEPTIDASE"/>
    <property type="match status" value="1"/>
</dbReference>
<evidence type="ECO:0000313" key="6">
    <source>
        <dbReference type="EMBL" id="CAL4920276.1"/>
    </source>
</evidence>
<dbReference type="Proteomes" id="UP001497457">
    <property type="component" value="Chromosome 14rd"/>
</dbReference>
<feature type="region of interest" description="Disordered" evidence="4">
    <location>
        <begin position="1"/>
        <end position="27"/>
    </location>
</feature>
<proteinExistence type="inferred from homology"/>
<evidence type="ECO:0000313" key="7">
    <source>
        <dbReference type="Proteomes" id="UP001497457"/>
    </source>
</evidence>
<feature type="region of interest" description="Disordered" evidence="4">
    <location>
        <begin position="220"/>
        <end position="250"/>
    </location>
</feature>